<evidence type="ECO:0000256" key="7">
    <source>
        <dbReference type="PIRSR" id="PIRSR000193-1"/>
    </source>
</evidence>
<reference evidence="11 12" key="1">
    <citation type="submission" date="2016-10" db="EMBL/GenBank/DDBJ databases">
        <title>Evaluation of Human, Veterinary and Environmental Mycobacterium chelonae Isolates by Core Genome Phylogenomic Analysis, Targeted Gene Comparison, and Anti-microbial Susceptibility Patterns: A Tale of Mistaken Identities.</title>
        <authorList>
            <person name="Fogelson S.B."/>
            <person name="Camus A.C."/>
            <person name="Lorenz W."/>
            <person name="Vasireddy R."/>
            <person name="Vasireddy S."/>
            <person name="Smith T."/>
            <person name="Brown-Elliott B.A."/>
            <person name="Wallace R.J.Jr."/>
            <person name="Hasan N.A."/>
            <person name="Reischl U."/>
            <person name="Sanchez S."/>
        </authorList>
    </citation>
    <scope>NUCLEOTIDE SEQUENCE [LARGE SCALE GENOMIC DNA]</scope>
    <source>
        <strain evidence="11 12">1559</strain>
    </source>
</reference>
<dbReference type="PROSITE" id="PS00521">
    <property type="entry name" value="P5CR"/>
    <property type="match status" value="1"/>
</dbReference>
<comment type="subcellular location">
    <subcellularLocation>
        <location evidence="5">Cytoplasm</location>
    </subcellularLocation>
</comment>
<dbReference type="InterPro" id="IPR036291">
    <property type="entry name" value="NAD(P)-bd_dom_sf"/>
</dbReference>
<dbReference type="AlphaFoldDB" id="A0A1S1L9U5"/>
<dbReference type="InterPro" id="IPR000304">
    <property type="entry name" value="Pyrroline-COOH_reductase"/>
</dbReference>
<dbReference type="InterPro" id="IPR053790">
    <property type="entry name" value="P5CR-like_CS"/>
</dbReference>
<proteinExistence type="inferred from homology"/>
<evidence type="ECO:0000256" key="8">
    <source>
        <dbReference type="RuleBase" id="RU003903"/>
    </source>
</evidence>
<evidence type="ECO:0000259" key="10">
    <source>
        <dbReference type="Pfam" id="PF14748"/>
    </source>
</evidence>
<keyword evidence="5 8" id="KW-0028">Amino-acid biosynthesis</keyword>
<dbReference type="PIRSF" id="PIRSF000193">
    <property type="entry name" value="Pyrrol-5-carb_rd"/>
    <property type="match status" value="1"/>
</dbReference>
<dbReference type="STRING" id="948102.BKG76_15355"/>
<dbReference type="EC" id="1.5.1.2" evidence="5 6"/>
<dbReference type="NCBIfam" id="TIGR00112">
    <property type="entry name" value="proC"/>
    <property type="match status" value="1"/>
</dbReference>
<dbReference type="SUPFAM" id="SSF48179">
    <property type="entry name" value="6-phosphogluconate dehydrogenase C-terminal domain-like"/>
    <property type="match status" value="1"/>
</dbReference>
<feature type="binding site" evidence="7">
    <location>
        <begin position="71"/>
        <end position="74"/>
    </location>
    <ligand>
        <name>NADP(+)</name>
        <dbReference type="ChEBI" id="CHEBI:58349"/>
    </ligand>
</feature>
<evidence type="ECO:0000256" key="5">
    <source>
        <dbReference type="HAMAP-Rule" id="MF_01925"/>
    </source>
</evidence>
<dbReference type="OrthoDB" id="9805754at2"/>
<dbReference type="GO" id="GO:0055129">
    <property type="term" value="P:L-proline biosynthetic process"/>
    <property type="evidence" value="ECO:0007669"/>
    <property type="project" value="UniProtKB-UniRule"/>
</dbReference>
<keyword evidence="5 8" id="KW-0641">Proline biosynthesis</keyword>
<keyword evidence="2 5" id="KW-0521">NADP</keyword>
<dbReference type="SUPFAM" id="SSF51735">
    <property type="entry name" value="NAD(P)-binding Rossmann-fold domains"/>
    <property type="match status" value="1"/>
</dbReference>
<dbReference type="UniPathway" id="UPA00098">
    <property type="reaction ID" value="UER00361"/>
</dbReference>
<gene>
    <name evidence="5" type="primary">proC</name>
    <name evidence="11" type="ORF">BKG76_15355</name>
</gene>
<comment type="function">
    <text evidence="4 5">Catalyzes the reduction of 1-pyrroline-5-carboxylate (PCA) to L-proline.</text>
</comment>
<feature type="domain" description="Pyrroline-5-carboxylate reductase catalytic N-terminal" evidence="9">
    <location>
        <begin position="7"/>
        <end position="87"/>
    </location>
</feature>
<keyword evidence="5" id="KW-0963">Cytoplasm</keyword>
<comment type="catalytic activity">
    <reaction evidence="5">
        <text>L-proline + NAD(+) = (S)-1-pyrroline-5-carboxylate + NADH + 2 H(+)</text>
        <dbReference type="Rhea" id="RHEA:14105"/>
        <dbReference type="ChEBI" id="CHEBI:15378"/>
        <dbReference type="ChEBI" id="CHEBI:17388"/>
        <dbReference type="ChEBI" id="CHEBI:57540"/>
        <dbReference type="ChEBI" id="CHEBI:57945"/>
        <dbReference type="ChEBI" id="CHEBI:60039"/>
        <dbReference type="EC" id="1.5.1.2"/>
    </reaction>
</comment>
<evidence type="ECO:0000256" key="4">
    <source>
        <dbReference type="ARBA" id="ARBA00058118"/>
    </source>
</evidence>
<name>A0A1S1L9U5_9MYCO</name>
<comment type="pathway">
    <text evidence="5 8">Amino-acid biosynthesis; L-proline biosynthesis; L-proline from L-glutamate 5-semialdehyde: step 1/1.</text>
</comment>
<dbReference type="FunFam" id="1.10.3730.10:FF:000001">
    <property type="entry name" value="Pyrroline-5-carboxylate reductase"/>
    <property type="match status" value="1"/>
</dbReference>
<dbReference type="EMBL" id="MLIK01000019">
    <property type="protein sequence ID" value="OHU21923.1"/>
    <property type="molecule type" value="Genomic_DNA"/>
</dbReference>
<dbReference type="InterPro" id="IPR028939">
    <property type="entry name" value="P5C_Rdtase_cat_N"/>
</dbReference>
<protein>
    <recommendedName>
        <fullName evidence="5 6">Pyrroline-5-carboxylate reductase</fullName>
        <shortName evidence="5">P5C reductase</shortName>
        <shortName evidence="5">P5CR</shortName>
        <ecNumber evidence="5 6">1.5.1.2</ecNumber>
    </recommendedName>
    <alternativeName>
        <fullName evidence="5">PCA reductase</fullName>
    </alternativeName>
</protein>
<dbReference type="InterPro" id="IPR008927">
    <property type="entry name" value="6-PGluconate_DH-like_C_sf"/>
</dbReference>
<evidence type="ECO:0000259" key="9">
    <source>
        <dbReference type="Pfam" id="PF03807"/>
    </source>
</evidence>
<dbReference type="Pfam" id="PF14748">
    <property type="entry name" value="P5CR_dimer"/>
    <property type="match status" value="1"/>
</dbReference>
<evidence type="ECO:0000313" key="12">
    <source>
        <dbReference type="Proteomes" id="UP000179616"/>
    </source>
</evidence>
<evidence type="ECO:0000256" key="3">
    <source>
        <dbReference type="ARBA" id="ARBA00023002"/>
    </source>
</evidence>
<evidence type="ECO:0000256" key="6">
    <source>
        <dbReference type="NCBIfam" id="TIGR00112"/>
    </source>
</evidence>
<dbReference type="Proteomes" id="UP000179616">
    <property type="component" value="Unassembled WGS sequence"/>
</dbReference>
<dbReference type="Gene3D" id="3.40.50.720">
    <property type="entry name" value="NAD(P)-binding Rossmann-like Domain"/>
    <property type="match status" value="1"/>
</dbReference>
<dbReference type="PANTHER" id="PTHR11645:SF0">
    <property type="entry name" value="PYRROLINE-5-CARBOXYLATE REDUCTASE 3"/>
    <property type="match status" value="1"/>
</dbReference>
<dbReference type="InterPro" id="IPR029036">
    <property type="entry name" value="P5CR_dimer"/>
</dbReference>
<comment type="caution">
    <text evidence="11">The sequence shown here is derived from an EMBL/GenBank/DDBJ whole genome shotgun (WGS) entry which is preliminary data.</text>
</comment>
<dbReference type="PANTHER" id="PTHR11645">
    <property type="entry name" value="PYRROLINE-5-CARBOXYLATE REDUCTASE"/>
    <property type="match status" value="1"/>
</dbReference>
<dbReference type="Pfam" id="PF03807">
    <property type="entry name" value="F420_oxidored"/>
    <property type="match status" value="1"/>
</dbReference>
<keyword evidence="3 5" id="KW-0560">Oxidoreductase</keyword>
<comment type="catalytic activity">
    <reaction evidence="5 8">
        <text>L-proline + NADP(+) = (S)-1-pyrroline-5-carboxylate + NADPH + 2 H(+)</text>
        <dbReference type="Rhea" id="RHEA:14109"/>
        <dbReference type="ChEBI" id="CHEBI:15378"/>
        <dbReference type="ChEBI" id="CHEBI:17388"/>
        <dbReference type="ChEBI" id="CHEBI:57783"/>
        <dbReference type="ChEBI" id="CHEBI:58349"/>
        <dbReference type="ChEBI" id="CHEBI:60039"/>
        <dbReference type="EC" id="1.5.1.2"/>
    </reaction>
</comment>
<dbReference type="GO" id="GO:0005737">
    <property type="term" value="C:cytoplasm"/>
    <property type="evidence" value="ECO:0007669"/>
    <property type="project" value="UniProtKB-SubCell"/>
</dbReference>
<evidence type="ECO:0000256" key="2">
    <source>
        <dbReference type="ARBA" id="ARBA00022857"/>
    </source>
</evidence>
<dbReference type="GO" id="GO:0004735">
    <property type="term" value="F:pyrroline-5-carboxylate reductase activity"/>
    <property type="evidence" value="ECO:0007669"/>
    <property type="project" value="UniProtKB-UniRule"/>
</dbReference>
<dbReference type="HAMAP" id="MF_01925">
    <property type="entry name" value="P5C_reductase"/>
    <property type="match status" value="1"/>
</dbReference>
<feature type="domain" description="Pyrroline-5-carboxylate reductase dimerisation" evidence="10">
    <location>
        <begin position="173"/>
        <end position="294"/>
    </location>
</feature>
<sequence length="299" mass="30460">MLVDMSRIAIIGGGNIGEALISGLLRAGRQAKDIVVSEKVPARAKALAEAYSIRISEVADAVEGADFIVVAVKPSDVESATTEIAAALAKLDAEGSERETDQVLVSVAAGVSTSFFESKLAAGAPVVRVMPNAPMLVGAGVSALAKGRFANDEQLSAVAELLESVGSVITVAESQMDTVTALSGSGPAYFFLLVEALVDAGVASGLTRPVATDLVIQTMAGSAAMLLERAESDGNRAPGLQTRTEVDTTAAELRATITSPGGTTAAALRELERGGLRASVYAAVDAAKTRSEQLGITSE</sequence>
<dbReference type="Gene3D" id="1.10.3730.10">
    <property type="entry name" value="ProC C-terminal domain-like"/>
    <property type="match status" value="1"/>
</dbReference>
<evidence type="ECO:0000256" key="1">
    <source>
        <dbReference type="ARBA" id="ARBA00005525"/>
    </source>
</evidence>
<accession>A0A1S1L9U5</accession>
<organism evidence="11 12">
    <name type="scientific">Mycobacteroides franklinii</name>
    <dbReference type="NCBI Taxonomy" id="948102"/>
    <lineage>
        <taxon>Bacteria</taxon>
        <taxon>Bacillati</taxon>
        <taxon>Actinomycetota</taxon>
        <taxon>Actinomycetes</taxon>
        <taxon>Mycobacteriales</taxon>
        <taxon>Mycobacteriaceae</taxon>
        <taxon>Mycobacteroides</taxon>
    </lineage>
</organism>
<comment type="similarity">
    <text evidence="1 5 8">Belongs to the pyrroline-5-carboxylate reductase family.</text>
</comment>
<evidence type="ECO:0000313" key="11">
    <source>
        <dbReference type="EMBL" id="OHU21923.1"/>
    </source>
</evidence>